<reference evidence="2" key="1">
    <citation type="submission" date="2018-06" db="EMBL/GenBank/DDBJ databases">
        <authorList>
            <consortium name="Pathogen Informatics"/>
            <person name="Doyle S."/>
        </authorList>
    </citation>
    <scope>NUCLEOTIDE SEQUENCE</scope>
    <source>
        <strain evidence="2">NCTC13307</strain>
    </source>
</reference>
<keyword evidence="1" id="KW-0812">Transmembrane</keyword>
<evidence type="ECO:0000313" key="2">
    <source>
        <dbReference type="EMBL" id="SUY83702.1"/>
    </source>
</evidence>
<proteinExistence type="predicted"/>
<name>A0A381KMC2_CLODI</name>
<feature type="transmembrane region" description="Helical" evidence="1">
    <location>
        <begin position="12"/>
        <end position="32"/>
    </location>
</feature>
<organism evidence="2">
    <name type="scientific">Clostridioides difficile</name>
    <name type="common">Peptoclostridium difficile</name>
    <dbReference type="NCBI Taxonomy" id="1496"/>
    <lineage>
        <taxon>Bacteria</taxon>
        <taxon>Bacillati</taxon>
        <taxon>Bacillota</taxon>
        <taxon>Clostridia</taxon>
        <taxon>Peptostreptococcales</taxon>
        <taxon>Peptostreptococcaceae</taxon>
        <taxon>Clostridioides</taxon>
    </lineage>
</organism>
<protein>
    <recommendedName>
        <fullName evidence="3">Bypass of forespore C C-terminal domain-containing protein</fullName>
    </recommendedName>
</protein>
<dbReference type="EMBL" id="UFWD01000003">
    <property type="protein sequence ID" value="SUY83702.1"/>
    <property type="molecule type" value="Genomic_DNA"/>
</dbReference>
<keyword evidence="1" id="KW-0472">Membrane</keyword>
<keyword evidence="1" id="KW-1133">Transmembrane helix</keyword>
<accession>A0A381KMC2</accession>
<gene>
    <name evidence="2" type="ORF">NCTC13307_04834</name>
</gene>
<dbReference type="AlphaFoldDB" id="A0A381KMC2"/>
<sequence length="213" mass="24160">MFEKKKKELFPWKISALILVGVFVLSSGVYIGTRLKHNGVQTGEVVSTSANMNEKSKEAFGLNKNCEVWLQSEGENETNYKRTLTMAGIVPESLLDKTKSEIVSYFKKEYPTKKIKSMDKNEIILVESKYSDNKDVQAMDVTIKGKYTIENDNGNIALYKYDDSGSKTLVEKTKIRVDSLPKTVQDEIKKGVVMDTGRRGLFKIRRLCKLIVN</sequence>
<evidence type="ECO:0000256" key="1">
    <source>
        <dbReference type="SAM" id="Phobius"/>
    </source>
</evidence>
<evidence type="ECO:0008006" key="3">
    <source>
        <dbReference type="Google" id="ProtNLM"/>
    </source>
</evidence>